<dbReference type="EMBL" id="GFPF01002423">
    <property type="protein sequence ID" value="MAA13569.1"/>
    <property type="molecule type" value="Transcribed_RNA"/>
</dbReference>
<protein>
    <submittedName>
        <fullName evidence="1">Uncharacterized protein</fullName>
    </submittedName>
</protein>
<organism evidence="1">
    <name type="scientific">Rhipicephalus zambeziensis</name>
    <dbReference type="NCBI Taxonomy" id="60191"/>
    <lineage>
        <taxon>Eukaryota</taxon>
        <taxon>Metazoa</taxon>
        <taxon>Ecdysozoa</taxon>
        <taxon>Arthropoda</taxon>
        <taxon>Chelicerata</taxon>
        <taxon>Arachnida</taxon>
        <taxon>Acari</taxon>
        <taxon>Parasitiformes</taxon>
        <taxon>Ixodida</taxon>
        <taxon>Ixodoidea</taxon>
        <taxon>Ixodidae</taxon>
        <taxon>Rhipicephalinae</taxon>
        <taxon>Rhipicephalus</taxon>
        <taxon>Rhipicephalus</taxon>
    </lineage>
</organism>
<evidence type="ECO:0000313" key="1">
    <source>
        <dbReference type="EMBL" id="MAA13569.1"/>
    </source>
</evidence>
<reference evidence="1" key="1">
    <citation type="journal article" date="2017" name="Parasit. Vectors">
        <title>Sialotranscriptomics of Rhipicephalus zambeziensis reveals intricate expression profiles of secretory proteins and suggests tight temporal transcriptional regulation during blood-feeding.</title>
        <authorList>
            <person name="de Castro M.H."/>
            <person name="de Klerk D."/>
            <person name="Pienaar R."/>
            <person name="Rees D.J.G."/>
            <person name="Mans B.J."/>
        </authorList>
    </citation>
    <scope>NUCLEOTIDE SEQUENCE</scope>
    <source>
        <tissue evidence="1">Salivary glands</tissue>
    </source>
</reference>
<dbReference type="AlphaFoldDB" id="A0A224YCY6"/>
<proteinExistence type="predicted"/>
<sequence>MLEKRVSPTEASSRNAADVPGKFRAFRVTAFRRLTMVAVATQRSVVRPYDLRHQMPPFDALHSVLLLHAFPHCHVNWSPTRAKTNGLNAERFLIRGLRWGGWAIGPTRDHRNDSGDLMGTRLAFYFTF</sequence>
<name>A0A224YCY6_9ACAR</name>
<accession>A0A224YCY6</accession>